<protein>
    <submittedName>
        <fullName evidence="2">Uncharacterized protein</fullName>
    </submittedName>
</protein>
<comment type="caution">
    <text evidence="2">The sequence shown here is derived from an EMBL/GenBank/DDBJ whole genome shotgun (WGS) entry which is preliminary data.</text>
</comment>
<evidence type="ECO:0000313" key="2">
    <source>
        <dbReference type="EMBL" id="GFU26461.1"/>
    </source>
</evidence>
<sequence>MVYLAKGRKTEISHIAEKLGEIITDDSKTVHFKNLIINSTNYEEEFVREMLNAKIQERMKAGTSRVCENYDTIEGHNSNPFELRKLPICNAKEDDKIEITENELKV</sequence>
<keyword evidence="3" id="KW-1185">Reference proteome</keyword>
<organism evidence="2 3">
    <name type="scientific">Nephila pilipes</name>
    <name type="common">Giant wood spider</name>
    <name type="synonym">Nephila maculata</name>
    <dbReference type="NCBI Taxonomy" id="299642"/>
    <lineage>
        <taxon>Eukaryota</taxon>
        <taxon>Metazoa</taxon>
        <taxon>Ecdysozoa</taxon>
        <taxon>Arthropoda</taxon>
        <taxon>Chelicerata</taxon>
        <taxon>Arachnida</taxon>
        <taxon>Araneae</taxon>
        <taxon>Araneomorphae</taxon>
        <taxon>Entelegynae</taxon>
        <taxon>Araneoidea</taxon>
        <taxon>Nephilidae</taxon>
        <taxon>Nephila</taxon>
    </lineage>
</organism>
<proteinExistence type="predicted"/>
<accession>A0A8X6QH65</accession>
<name>A0A8X6QH65_NEPPI</name>
<reference evidence="2" key="1">
    <citation type="submission" date="2020-08" db="EMBL/GenBank/DDBJ databases">
        <title>Multicomponent nature underlies the extraordinary mechanical properties of spider dragline silk.</title>
        <authorList>
            <person name="Kono N."/>
            <person name="Nakamura H."/>
            <person name="Mori M."/>
            <person name="Yoshida Y."/>
            <person name="Ohtoshi R."/>
            <person name="Malay A.D."/>
            <person name="Moran D.A.P."/>
            <person name="Tomita M."/>
            <person name="Numata K."/>
            <person name="Arakawa K."/>
        </authorList>
    </citation>
    <scope>NUCLEOTIDE SEQUENCE</scope>
</reference>
<dbReference type="EMBL" id="BMAW01081840">
    <property type="protein sequence ID" value="GFU26461.1"/>
    <property type="molecule type" value="Genomic_DNA"/>
</dbReference>
<gene>
    <name evidence="1" type="ORF">NPIL_239031</name>
    <name evidence="2" type="ORF">NPIL_608981</name>
</gene>
<dbReference type="EMBL" id="BMAW01000810">
    <property type="protein sequence ID" value="GFS70781.1"/>
    <property type="molecule type" value="Genomic_DNA"/>
</dbReference>
<dbReference type="AlphaFoldDB" id="A0A8X6QH65"/>
<dbReference type="Proteomes" id="UP000887013">
    <property type="component" value="Unassembled WGS sequence"/>
</dbReference>
<evidence type="ECO:0000313" key="3">
    <source>
        <dbReference type="Proteomes" id="UP000887013"/>
    </source>
</evidence>
<evidence type="ECO:0000313" key="1">
    <source>
        <dbReference type="EMBL" id="GFS70781.1"/>
    </source>
</evidence>
<dbReference type="OrthoDB" id="6434212at2759"/>